<protein>
    <recommendedName>
        <fullName evidence="2">histidine kinase</fullName>
        <ecNumber evidence="2">2.7.13.3</ecNumber>
    </recommendedName>
</protein>
<feature type="domain" description="CHASE" evidence="11">
    <location>
        <begin position="112"/>
        <end position="193"/>
    </location>
</feature>
<feature type="transmembrane region" description="Helical" evidence="8">
    <location>
        <begin position="260"/>
        <end position="278"/>
    </location>
</feature>
<name>A0A1H4ESL0_ALKAM</name>
<evidence type="ECO:0000259" key="9">
    <source>
        <dbReference type="PROSITE" id="PS50109"/>
    </source>
</evidence>
<evidence type="ECO:0000256" key="2">
    <source>
        <dbReference type="ARBA" id="ARBA00012438"/>
    </source>
</evidence>
<evidence type="ECO:0000256" key="3">
    <source>
        <dbReference type="ARBA" id="ARBA00022553"/>
    </source>
</evidence>
<evidence type="ECO:0000256" key="7">
    <source>
        <dbReference type="ARBA" id="ARBA00023136"/>
    </source>
</evidence>
<evidence type="ECO:0000256" key="4">
    <source>
        <dbReference type="ARBA" id="ARBA00022679"/>
    </source>
</evidence>
<evidence type="ECO:0000259" key="10">
    <source>
        <dbReference type="PROSITE" id="PS50112"/>
    </source>
</evidence>
<dbReference type="InterPro" id="IPR036097">
    <property type="entry name" value="HisK_dim/P_sf"/>
</dbReference>
<dbReference type="FunFam" id="1.10.287.130:FF:000001">
    <property type="entry name" value="Two-component sensor histidine kinase"/>
    <property type="match status" value="1"/>
</dbReference>
<dbReference type="SUPFAM" id="SSF47384">
    <property type="entry name" value="Homodimeric domain of signal transducing histidine kinase"/>
    <property type="match status" value="1"/>
</dbReference>
<dbReference type="STRING" id="152573.SAMN04488051_107188"/>
<sequence length="648" mass="72675">MEPSGKLLSYWQWLLLLLCLVACVLITENLVRQDVAYAKGQQLEQQVANAGHLRSFLETELNRALYLTFGLSAYVQANKGEVSATEFNLLLPELVELGQYIRNIGVAPGNRLTYVYPLEGNEAAVGLYYPDLPEQWPAVQAIIESRKARLVGPVQLLQGGIGFIHRLPVFIDDQYWGIISIVVDPTELWHELQLIMDRYGIEAALRTRLENGRFSESFVGSNALFYDDSLLLDVTIRGANWQLAIRSSDPLKGRTTEIRLVGYSVTLLLFALISWLTFSRQQLQQSSRELQVQQQYLSTVMDNVADAIITTDVHGHIERINQAAADIFGLSMQQLEGVHWSSLLDDPQQQHQLLLATNTPSKVAKTEGRNRFDQPFPLELSRSEIEFNQLIKNVILLRDMTERHKVDRLKNEFVSTVSHELRTPLTAINGSIGLVLGGVMGSVSPQVQQLLQTAYDNCNQLTHLINDLLDMERLEAGKMRFQLQPIVLVELIEQCLQQNRPLAAENRLQLKLETREHALQVRADPLRLQQVITNLLSNAIKYAPRDSTVVLRLSLDVNKVRLDVMDQGPGVPEHFQPSLFQKFAQADSADNKLQQGSGLGLAIARSLMLAMDGDIGYQPLQPHGSCFYLTMPLSGYAKKAVNLAAPAD</sequence>
<dbReference type="InterPro" id="IPR003661">
    <property type="entry name" value="HisK_dim/P_dom"/>
</dbReference>
<evidence type="ECO:0000259" key="11">
    <source>
        <dbReference type="PROSITE" id="PS50839"/>
    </source>
</evidence>
<dbReference type="InterPro" id="IPR004358">
    <property type="entry name" value="Sig_transdc_His_kin-like_C"/>
</dbReference>
<evidence type="ECO:0000256" key="5">
    <source>
        <dbReference type="ARBA" id="ARBA00022777"/>
    </source>
</evidence>
<dbReference type="InterPro" id="IPR000014">
    <property type="entry name" value="PAS"/>
</dbReference>
<dbReference type="PROSITE" id="PS50839">
    <property type="entry name" value="CHASE"/>
    <property type="match status" value="1"/>
</dbReference>
<evidence type="ECO:0000256" key="6">
    <source>
        <dbReference type="ARBA" id="ARBA00023012"/>
    </source>
</evidence>
<dbReference type="FunFam" id="3.30.565.10:FF:000006">
    <property type="entry name" value="Sensor histidine kinase WalK"/>
    <property type="match status" value="1"/>
</dbReference>
<gene>
    <name evidence="12" type="ORF">SAMN04488051_107188</name>
</gene>
<dbReference type="RefSeq" id="WP_091344110.1">
    <property type="nucleotide sequence ID" value="NZ_FNRM01000007.1"/>
</dbReference>
<dbReference type="Gene3D" id="1.10.287.130">
    <property type="match status" value="1"/>
</dbReference>
<dbReference type="InterPro" id="IPR003594">
    <property type="entry name" value="HATPase_dom"/>
</dbReference>
<dbReference type="CDD" id="cd00130">
    <property type="entry name" value="PAS"/>
    <property type="match status" value="1"/>
</dbReference>
<keyword evidence="13" id="KW-1185">Reference proteome</keyword>
<dbReference type="PRINTS" id="PR00344">
    <property type="entry name" value="BCTRLSENSOR"/>
</dbReference>
<dbReference type="Pfam" id="PF03924">
    <property type="entry name" value="CHASE"/>
    <property type="match status" value="1"/>
</dbReference>
<dbReference type="EC" id="2.7.13.3" evidence="2"/>
<accession>A0A1H4ESL0</accession>
<keyword evidence="8" id="KW-1133">Transmembrane helix</keyword>
<dbReference type="SMART" id="SM00091">
    <property type="entry name" value="PAS"/>
    <property type="match status" value="1"/>
</dbReference>
<keyword evidence="3" id="KW-0597">Phosphoprotein</keyword>
<feature type="domain" description="PAS" evidence="10">
    <location>
        <begin position="293"/>
        <end position="337"/>
    </location>
</feature>
<dbReference type="PROSITE" id="PS50109">
    <property type="entry name" value="HIS_KIN"/>
    <property type="match status" value="1"/>
</dbReference>
<dbReference type="Proteomes" id="UP000198773">
    <property type="component" value="Unassembled WGS sequence"/>
</dbReference>
<dbReference type="InterPro" id="IPR036890">
    <property type="entry name" value="HATPase_C_sf"/>
</dbReference>
<keyword evidence="8" id="KW-0812">Transmembrane</keyword>
<dbReference type="GO" id="GO:0000155">
    <property type="term" value="F:phosphorelay sensor kinase activity"/>
    <property type="evidence" value="ECO:0007669"/>
    <property type="project" value="InterPro"/>
</dbReference>
<dbReference type="GO" id="GO:0005886">
    <property type="term" value="C:plasma membrane"/>
    <property type="evidence" value="ECO:0007669"/>
    <property type="project" value="TreeGrafter"/>
</dbReference>
<dbReference type="SUPFAM" id="SSF55874">
    <property type="entry name" value="ATPase domain of HSP90 chaperone/DNA topoisomerase II/histidine kinase"/>
    <property type="match status" value="1"/>
</dbReference>
<dbReference type="OrthoDB" id="7051794at2"/>
<dbReference type="Pfam" id="PF00512">
    <property type="entry name" value="HisKA"/>
    <property type="match status" value="1"/>
</dbReference>
<dbReference type="PROSITE" id="PS50112">
    <property type="entry name" value="PAS"/>
    <property type="match status" value="1"/>
</dbReference>
<keyword evidence="4" id="KW-0808">Transferase</keyword>
<dbReference type="InterPro" id="IPR005467">
    <property type="entry name" value="His_kinase_dom"/>
</dbReference>
<dbReference type="Pfam" id="PF13426">
    <property type="entry name" value="PAS_9"/>
    <property type="match status" value="1"/>
</dbReference>
<keyword evidence="7 8" id="KW-0472">Membrane</keyword>
<reference evidence="12 13" key="1">
    <citation type="submission" date="2016-10" db="EMBL/GenBank/DDBJ databases">
        <authorList>
            <person name="de Groot N.N."/>
        </authorList>
    </citation>
    <scope>NUCLEOTIDE SEQUENCE [LARGE SCALE GENOMIC DNA]</scope>
    <source>
        <strain evidence="12 13">CGMCC 1.3430</strain>
    </source>
</reference>
<dbReference type="PANTHER" id="PTHR43047">
    <property type="entry name" value="TWO-COMPONENT HISTIDINE PROTEIN KINASE"/>
    <property type="match status" value="1"/>
</dbReference>
<organism evidence="12 13">
    <name type="scientific">Alkalimonas amylolytica</name>
    <dbReference type="NCBI Taxonomy" id="152573"/>
    <lineage>
        <taxon>Bacteria</taxon>
        <taxon>Pseudomonadati</taxon>
        <taxon>Pseudomonadota</taxon>
        <taxon>Gammaproteobacteria</taxon>
        <taxon>Alkalimonas</taxon>
    </lineage>
</organism>
<dbReference type="PANTHER" id="PTHR43047:SF72">
    <property type="entry name" value="OSMOSENSING HISTIDINE PROTEIN KINASE SLN1"/>
    <property type="match status" value="1"/>
</dbReference>
<dbReference type="SUPFAM" id="SSF55785">
    <property type="entry name" value="PYP-like sensor domain (PAS domain)"/>
    <property type="match status" value="1"/>
</dbReference>
<dbReference type="GO" id="GO:0009927">
    <property type="term" value="F:histidine phosphotransfer kinase activity"/>
    <property type="evidence" value="ECO:0007669"/>
    <property type="project" value="TreeGrafter"/>
</dbReference>
<dbReference type="InterPro" id="IPR035965">
    <property type="entry name" value="PAS-like_dom_sf"/>
</dbReference>
<dbReference type="InterPro" id="IPR006189">
    <property type="entry name" value="CHASE_dom"/>
</dbReference>
<keyword evidence="6" id="KW-0902">Two-component regulatory system</keyword>
<dbReference type="Pfam" id="PF02518">
    <property type="entry name" value="HATPase_c"/>
    <property type="match status" value="1"/>
</dbReference>
<comment type="catalytic activity">
    <reaction evidence="1">
        <text>ATP + protein L-histidine = ADP + protein N-phospho-L-histidine.</text>
        <dbReference type="EC" id="2.7.13.3"/>
    </reaction>
</comment>
<dbReference type="AlphaFoldDB" id="A0A1H4ESL0"/>
<dbReference type="Gene3D" id="3.30.450.20">
    <property type="entry name" value="PAS domain"/>
    <property type="match status" value="1"/>
</dbReference>
<evidence type="ECO:0000313" key="12">
    <source>
        <dbReference type="EMBL" id="SEA87242.1"/>
    </source>
</evidence>
<dbReference type="CDD" id="cd00082">
    <property type="entry name" value="HisKA"/>
    <property type="match status" value="1"/>
</dbReference>
<proteinExistence type="predicted"/>
<evidence type="ECO:0000256" key="8">
    <source>
        <dbReference type="SAM" id="Phobius"/>
    </source>
</evidence>
<dbReference type="SMART" id="SM00387">
    <property type="entry name" value="HATPase_c"/>
    <property type="match status" value="1"/>
</dbReference>
<dbReference type="Gene3D" id="3.30.565.10">
    <property type="entry name" value="Histidine kinase-like ATPase, C-terminal domain"/>
    <property type="match status" value="1"/>
</dbReference>
<evidence type="ECO:0000313" key="13">
    <source>
        <dbReference type="Proteomes" id="UP000198773"/>
    </source>
</evidence>
<dbReference type="EMBL" id="FNRM01000007">
    <property type="protein sequence ID" value="SEA87242.1"/>
    <property type="molecule type" value="Genomic_DNA"/>
</dbReference>
<dbReference type="NCBIfam" id="TIGR00229">
    <property type="entry name" value="sensory_box"/>
    <property type="match status" value="1"/>
</dbReference>
<feature type="domain" description="Histidine kinase" evidence="9">
    <location>
        <begin position="416"/>
        <end position="635"/>
    </location>
</feature>
<keyword evidence="5" id="KW-0418">Kinase</keyword>
<dbReference type="SMART" id="SM00388">
    <property type="entry name" value="HisKA"/>
    <property type="match status" value="1"/>
</dbReference>
<dbReference type="SMART" id="SM01079">
    <property type="entry name" value="CHASE"/>
    <property type="match status" value="1"/>
</dbReference>
<feature type="transmembrane region" description="Helical" evidence="8">
    <location>
        <begin position="12"/>
        <end position="31"/>
    </location>
</feature>
<evidence type="ECO:0000256" key="1">
    <source>
        <dbReference type="ARBA" id="ARBA00000085"/>
    </source>
</evidence>